<dbReference type="AlphaFoldDB" id="A0A0U3FC82"/>
<proteinExistence type="predicted"/>
<gene>
    <name evidence="1" type="ORF">ATY89_09165</name>
    <name evidence="2" type="ORF">ATZ20_00575</name>
</gene>
<organism evidence="2 3">
    <name type="scientific">Sulfolobus acidocaldarius</name>
    <dbReference type="NCBI Taxonomy" id="2285"/>
    <lineage>
        <taxon>Archaea</taxon>
        <taxon>Thermoproteota</taxon>
        <taxon>Thermoprotei</taxon>
        <taxon>Sulfolobales</taxon>
        <taxon>Sulfolobaceae</taxon>
        <taxon>Sulfolobus</taxon>
    </lineage>
</organism>
<dbReference type="OrthoDB" id="37153at2157"/>
<dbReference type="RefSeq" id="WP_011278602.1">
    <property type="nucleotide sequence ID" value="NZ_BHWZ01000004.1"/>
</dbReference>
<dbReference type="EMBL" id="CP013694">
    <property type="protein sequence ID" value="ALU30088.1"/>
    <property type="molecule type" value="Genomic_DNA"/>
</dbReference>
<evidence type="ECO:0000313" key="1">
    <source>
        <dbReference type="EMBL" id="ALU30088.1"/>
    </source>
</evidence>
<dbReference type="OMA" id="LNLYGYQ"/>
<evidence type="ECO:0000313" key="4">
    <source>
        <dbReference type="Proteomes" id="UP000065473"/>
    </source>
</evidence>
<sequence>MNLNIKTVAMISVAALLLSMLVYQAFVAGFVVSNSVTGSVVRINSENALLQIDPLEFSLISNNGGLSIQLPAIGPGTADYAAFLYDSHSNVVASYSAAYLFAIVEVEFNYPGNNNQVINVAASLEHVTNNTPIQILVLGTHGSTMDPITSFPNNSISVDPTNTPGTVMINGLQFTVLGSYGLPSSVSSAIGSTTATIGSGSSNGEVVYVLILLPSYGTVPASGSSFSAALNFYGYQS</sequence>
<protein>
    <submittedName>
        <fullName evidence="2">Uncharacterized protein</fullName>
    </submittedName>
</protein>
<dbReference type="STRING" id="1435377.SUSAZ_08540"/>
<dbReference type="GeneID" id="14552286"/>
<accession>A0A0U3FC82</accession>
<evidence type="ECO:0000313" key="2">
    <source>
        <dbReference type="EMBL" id="ALU30778.1"/>
    </source>
</evidence>
<name>A0A0U3FC82_9CREN</name>
<dbReference type="EMBL" id="CP013695">
    <property type="protein sequence ID" value="ALU30778.1"/>
    <property type="molecule type" value="Genomic_DNA"/>
</dbReference>
<reference evidence="3 4" key="1">
    <citation type="submission" date="2015-12" db="EMBL/GenBank/DDBJ databases">
        <title>A stable core within a dynamic pangenome in Sulfolobus acidocaldarius.</title>
        <authorList>
            <person name="Anderson R."/>
            <person name="Kouris A."/>
            <person name="Seward C."/>
            <person name="Campbell K."/>
            <person name="Whitaker R."/>
        </authorList>
    </citation>
    <scope>NUCLEOTIDE SEQUENCE [LARGE SCALE GENOMIC DNA]</scope>
    <source>
        <strain evidence="1 4">GG12-C01-09</strain>
        <strain evidence="2 3">NG05B_CO5_07</strain>
    </source>
</reference>
<dbReference type="Proteomes" id="UP000060043">
    <property type="component" value="Chromosome"/>
</dbReference>
<evidence type="ECO:0000313" key="3">
    <source>
        <dbReference type="Proteomes" id="UP000060043"/>
    </source>
</evidence>
<dbReference type="Proteomes" id="UP000065473">
    <property type="component" value="Chromosome"/>
</dbReference>
<dbReference type="PaxDb" id="1435377-SUSAZ_08540"/>